<dbReference type="EMBL" id="OR756649">
    <property type="protein sequence ID" value="WZE63432.1"/>
    <property type="molecule type" value="Genomic_DNA"/>
</dbReference>
<accession>A0AAU6R6G1</accession>
<sequence>MDEGVKRRVAAGLITQQEAETLSPVEAKNLALSRAEVQSGLKRKWRERKRG</sequence>
<organism evidence="1">
    <name type="scientific">Micrococcus phage Kurnik</name>
    <dbReference type="NCBI Taxonomy" id="3092208"/>
    <lineage>
        <taxon>Viruses</taxon>
        <taxon>Duplodnaviria</taxon>
        <taxon>Heunggongvirae</taxon>
        <taxon>Uroviricota</taxon>
        <taxon>Caudoviricetes</taxon>
    </lineage>
</organism>
<proteinExistence type="predicted"/>
<reference evidence="1" key="1">
    <citation type="submission" date="2023-10" db="EMBL/GenBank/DDBJ databases">
        <title>Two new lytic phages for Micrococcus sp. strain 1402.</title>
        <authorList>
            <person name="Petrzik K."/>
        </authorList>
    </citation>
    <scope>NUCLEOTIDE SEQUENCE</scope>
</reference>
<evidence type="ECO:0000313" key="1">
    <source>
        <dbReference type="EMBL" id="WZE63432.1"/>
    </source>
</evidence>
<protein>
    <submittedName>
        <fullName evidence="1">Uncharacterized protein</fullName>
    </submittedName>
</protein>
<name>A0AAU6R6G1_9CAUD</name>